<dbReference type="InterPro" id="IPR044925">
    <property type="entry name" value="His-Me_finger_sf"/>
</dbReference>
<dbReference type="GO" id="GO:0071897">
    <property type="term" value="P:DNA biosynthetic process"/>
    <property type="evidence" value="ECO:0007669"/>
    <property type="project" value="UniProtKB-ARBA"/>
</dbReference>
<accession>A0A9N9T0N9</accession>
<dbReference type="GO" id="GO:0042575">
    <property type="term" value="C:DNA polymerase complex"/>
    <property type="evidence" value="ECO:0007669"/>
    <property type="project" value="UniProtKB-ARBA"/>
</dbReference>
<feature type="coiled-coil region" evidence="1">
    <location>
        <begin position="1329"/>
        <end position="1356"/>
    </location>
</feature>
<evidence type="ECO:0000313" key="3">
    <source>
        <dbReference type="Proteomes" id="UP001153709"/>
    </source>
</evidence>
<evidence type="ECO:0000256" key="1">
    <source>
        <dbReference type="SAM" id="Coils"/>
    </source>
</evidence>
<dbReference type="InterPro" id="IPR012337">
    <property type="entry name" value="RNaseH-like_sf"/>
</dbReference>
<reference evidence="2" key="1">
    <citation type="submission" date="2022-01" db="EMBL/GenBank/DDBJ databases">
        <authorList>
            <person name="King R."/>
        </authorList>
    </citation>
    <scope>NUCLEOTIDE SEQUENCE</scope>
</reference>
<dbReference type="SUPFAM" id="SSF54060">
    <property type="entry name" value="His-Me finger endonucleases"/>
    <property type="match status" value="1"/>
</dbReference>
<dbReference type="InterPro" id="IPR043502">
    <property type="entry name" value="DNA/RNA_pol_sf"/>
</dbReference>
<proteinExistence type="predicted"/>
<gene>
    <name evidence="2" type="ORF">DIABBA_LOCUS6601</name>
</gene>
<sequence>MIAKLIQLIASILGLIRNDYQEDNVKKGLTECRKACKKIRNSMRYAKTMGEKQHLEAQMRHVKTLRNHLKAEQKKGAGLTPMKETAKHRVQWDDSLSAFNSRIRTGVISNLKHKDPSSFLVDCKALFKRRIQNALKKDEVVKVNTAFGGEFEIASGEKILKDTKYFTTSNSPIYKDTNLDEWFENHVSEPLSKKLEEFQERDSGWALKAVVNLGVNINKYTPQLGSSYIELPPQIKRKEACVNVQNDDEACFAWSVISALNPVDKHPHRVSKYPHYSQVLKLKGIQWPMTMRQIPNFEKQNDISINVYVLKKDKGDFTTLPTFLTKNKKDKHVNLLLIQDKYDDTEGPIRYHYVWIKSLSRLLSKQLSKRDGAKYFCDTCLHYFRSQEKLNIHKACCSGRSDLICDRCLQPFSSSKQVEAHMVDCIRINETAIKMPDESHKMLKFKNFRNKIKAPFAVYADLESALKRTGDPKKPQEHIPVAVGYFFKCSYDDTLSFYDSYRGKDCMKWFADKLNQLAEDVSTVFMCPYDINMTTQQESDFHAATHCHICEQRFSPNDKKVRDHDHFIPDNNYRGAAHEGCNINYKDVHTIPIIFHNLSGYDAHFIINDIATHIKGPVDLLPITKEKYISFTKHIDDVRIKFRFIDSYRFMSYSLDKLASYLPEFPNLKSQYTSLPEENFHLLTKKGIMPYDYIDSFKKFCETSLPPIESFYNKLEDKSCPRRHYRRAQEVWSSFNCTTLGDYVDLYMKTDILLLADIFERFRSSSLRTYNLDPAHYYTLPGFTWDAMLKYTGQELELLTDPDMHLFVERGIRGGLSQVCSKRRVKANNPYINNYDPSKPKTFLMYFDVNNQYGWAMSQYLPYGGFEWVDANIDVLSIADDASEGYILEVDLAYPQHLHDRHKDIPFCPESLNSKTMLPPTRPREQTKLMATLQDKERYVIHYRALKQALANGLILKKIHRVLKFKQAPWLKSYIDLNTNLRKAANNEFEKDLFKLMNNAVFGKTMESVRKRVDIKLLTLWEGRYGAEARISSPLFKNATIFSENLVAVEMRRAEIWLDKPIYIGMSILDLAKTTIYDFQYGYLAGRFGENFTTCYTDTDSVIVEIREQDPYEAMKEDCYKYFDTSDYRKDNIYGIPQVNKKVLGMMKDENKGRIMTDYIGLRSKLYTTKVAATEDELKEKRKKLKDEEYEDEEIEVIIKNFRLTKKAKGVKKSVVNTKITFEDYVECLDNLKKVYASQNLIRSDKHHVYTITQSKIALSANDDKRHHLPESYDTLPCAQKIVTQLELPLMRRGHKYERIPQEDDAEVPVCVKPIEKNKRWWSDRTKSEEKIDNKKNELVEKHMELKEKLMKAEQLTEASTNIKDEKL</sequence>
<name>A0A9N9T0N9_DIABA</name>
<dbReference type="PANTHER" id="PTHR31511:SF12">
    <property type="entry name" value="RHO TERMINATION FACTOR N-TERMINAL DOMAIN-CONTAINING PROTEIN"/>
    <property type="match status" value="1"/>
</dbReference>
<evidence type="ECO:0008006" key="4">
    <source>
        <dbReference type="Google" id="ProtNLM"/>
    </source>
</evidence>
<dbReference type="PANTHER" id="PTHR31511">
    <property type="entry name" value="PROTEIN CBG23764"/>
    <property type="match status" value="1"/>
</dbReference>
<keyword evidence="3" id="KW-1185">Reference proteome</keyword>
<protein>
    <recommendedName>
        <fullName evidence="4">DNA-directed DNA polymerase</fullName>
    </recommendedName>
</protein>
<evidence type="ECO:0000313" key="2">
    <source>
        <dbReference type="EMBL" id="CAG9833184.1"/>
    </source>
</evidence>
<dbReference type="OrthoDB" id="6602337at2759"/>
<organism evidence="2 3">
    <name type="scientific">Diabrotica balteata</name>
    <name type="common">Banded cucumber beetle</name>
    <dbReference type="NCBI Taxonomy" id="107213"/>
    <lineage>
        <taxon>Eukaryota</taxon>
        <taxon>Metazoa</taxon>
        <taxon>Ecdysozoa</taxon>
        <taxon>Arthropoda</taxon>
        <taxon>Hexapoda</taxon>
        <taxon>Insecta</taxon>
        <taxon>Pterygota</taxon>
        <taxon>Neoptera</taxon>
        <taxon>Endopterygota</taxon>
        <taxon>Coleoptera</taxon>
        <taxon>Polyphaga</taxon>
        <taxon>Cucujiformia</taxon>
        <taxon>Chrysomeloidea</taxon>
        <taxon>Chrysomelidae</taxon>
        <taxon>Galerucinae</taxon>
        <taxon>Diabroticina</taxon>
        <taxon>Diabroticites</taxon>
        <taxon>Diabrotica</taxon>
    </lineage>
</organism>
<dbReference type="SUPFAM" id="SSF56672">
    <property type="entry name" value="DNA/RNA polymerases"/>
    <property type="match status" value="1"/>
</dbReference>
<dbReference type="SUPFAM" id="SSF53098">
    <property type="entry name" value="Ribonuclease H-like"/>
    <property type="match status" value="1"/>
</dbReference>
<dbReference type="Proteomes" id="UP001153709">
    <property type="component" value="Chromosome 4"/>
</dbReference>
<dbReference type="EMBL" id="OU898279">
    <property type="protein sequence ID" value="CAG9833184.1"/>
    <property type="molecule type" value="Genomic_DNA"/>
</dbReference>
<keyword evidence="1" id="KW-0175">Coiled coil</keyword>